<keyword evidence="12" id="KW-1185">Reference proteome</keyword>
<dbReference type="PANTHER" id="PTHR30069">
    <property type="entry name" value="TONB-DEPENDENT OUTER MEMBRANE RECEPTOR"/>
    <property type="match status" value="1"/>
</dbReference>
<dbReference type="PANTHER" id="PTHR30069:SF29">
    <property type="entry name" value="HEMOGLOBIN AND HEMOGLOBIN-HAPTOGLOBIN-BINDING PROTEIN 1-RELATED"/>
    <property type="match status" value="1"/>
</dbReference>
<evidence type="ECO:0000313" key="11">
    <source>
        <dbReference type="EMBL" id="TXF90693.1"/>
    </source>
</evidence>
<dbReference type="InterPro" id="IPR037066">
    <property type="entry name" value="Plug_dom_sf"/>
</dbReference>
<proteinExistence type="predicted"/>
<dbReference type="GO" id="GO:0044718">
    <property type="term" value="P:siderophore transmembrane transport"/>
    <property type="evidence" value="ECO:0007669"/>
    <property type="project" value="TreeGrafter"/>
</dbReference>
<dbReference type="SUPFAM" id="SSF49464">
    <property type="entry name" value="Carboxypeptidase regulatory domain-like"/>
    <property type="match status" value="1"/>
</dbReference>
<keyword evidence="9" id="KW-0998">Cell outer membrane</keyword>
<dbReference type="Proteomes" id="UP000321907">
    <property type="component" value="Unassembled WGS sequence"/>
</dbReference>
<dbReference type="GO" id="GO:0015344">
    <property type="term" value="F:siderophore uptake transmembrane transporter activity"/>
    <property type="evidence" value="ECO:0007669"/>
    <property type="project" value="TreeGrafter"/>
</dbReference>
<name>A0A5C7FL01_9BACT</name>
<dbReference type="Pfam" id="PF13715">
    <property type="entry name" value="CarbopepD_reg_2"/>
    <property type="match status" value="1"/>
</dbReference>
<keyword evidence="7" id="KW-0472">Membrane</keyword>
<comment type="subcellular location">
    <subcellularLocation>
        <location evidence="1">Cell outer membrane</location>
        <topology evidence="1">Multi-pass membrane protein</topology>
    </subcellularLocation>
</comment>
<protein>
    <submittedName>
        <fullName evidence="11">TonB-dependent receptor</fullName>
    </submittedName>
</protein>
<evidence type="ECO:0000256" key="4">
    <source>
        <dbReference type="ARBA" id="ARBA00022692"/>
    </source>
</evidence>
<dbReference type="RefSeq" id="WP_147929521.1">
    <property type="nucleotide sequence ID" value="NZ_VOXD01000005.1"/>
</dbReference>
<comment type="caution">
    <text evidence="11">The sequence shown here is derived from an EMBL/GenBank/DDBJ whole genome shotgun (WGS) entry which is preliminary data.</text>
</comment>
<dbReference type="InterPro" id="IPR008969">
    <property type="entry name" value="CarboxyPept-like_regulatory"/>
</dbReference>
<evidence type="ECO:0000256" key="9">
    <source>
        <dbReference type="ARBA" id="ARBA00023237"/>
    </source>
</evidence>
<evidence type="ECO:0000256" key="5">
    <source>
        <dbReference type="ARBA" id="ARBA00022729"/>
    </source>
</evidence>
<evidence type="ECO:0000259" key="10">
    <source>
        <dbReference type="Pfam" id="PF00593"/>
    </source>
</evidence>
<evidence type="ECO:0000256" key="2">
    <source>
        <dbReference type="ARBA" id="ARBA00022448"/>
    </source>
</evidence>
<evidence type="ECO:0000256" key="1">
    <source>
        <dbReference type="ARBA" id="ARBA00004571"/>
    </source>
</evidence>
<keyword evidence="2" id="KW-0813">Transport</keyword>
<organism evidence="11 12">
    <name type="scientific">Neolewinella aurantiaca</name>
    <dbReference type="NCBI Taxonomy" id="2602767"/>
    <lineage>
        <taxon>Bacteria</taxon>
        <taxon>Pseudomonadati</taxon>
        <taxon>Bacteroidota</taxon>
        <taxon>Saprospiria</taxon>
        <taxon>Saprospirales</taxon>
        <taxon>Lewinellaceae</taxon>
        <taxon>Neolewinella</taxon>
    </lineage>
</organism>
<dbReference type="InterPro" id="IPR036942">
    <property type="entry name" value="Beta-barrel_TonB_sf"/>
</dbReference>
<dbReference type="Pfam" id="PF00593">
    <property type="entry name" value="TonB_dep_Rec_b-barrel"/>
    <property type="match status" value="1"/>
</dbReference>
<evidence type="ECO:0000256" key="3">
    <source>
        <dbReference type="ARBA" id="ARBA00022452"/>
    </source>
</evidence>
<gene>
    <name evidence="11" type="ORF">FUA23_04435</name>
</gene>
<dbReference type="InterPro" id="IPR000531">
    <property type="entry name" value="Beta-barrel_TonB"/>
</dbReference>
<keyword evidence="6" id="KW-0798">TonB box</keyword>
<dbReference type="OrthoDB" id="1109239at2"/>
<dbReference type="EMBL" id="VOXD01000005">
    <property type="protein sequence ID" value="TXF90693.1"/>
    <property type="molecule type" value="Genomic_DNA"/>
</dbReference>
<keyword evidence="3" id="KW-1134">Transmembrane beta strand</keyword>
<evidence type="ECO:0000256" key="6">
    <source>
        <dbReference type="ARBA" id="ARBA00023077"/>
    </source>
</evidence>
<sequence length="771" mass="86699">MLFQPLLHLRPRLKRRHALPVLTAFFILTLLPSSDLYGQIQGQVFDSDDYPLTGATVQWIGGGGTTVDTEGNFTLADEDGQNTFRISYLGFATREFMTDTLTFPLTIVLTEEGTSLGQVEVTARDGGRAASLLNDRNIESINSKELRKAPCCSLAESFENSPVVDLTYGDPLTGRREIQMLGLRGNYTMLTLEKRPMLDGLASPFALDLIPGPWVEGIQIGKGSGSLESGANGLTGQINTELIKPPHGPKAYVNLFGSSQGRGEVNLMGNTKIGKTLWLGGSAHGSFTENKHDHDFDRFKDMPDRRTAVGLVRLFRQSTDNWEGQWNILGARDRRTGGQQDVHDHGQDVLDPYLIDQDNRRIEAWGKTGYYGFNKPWQSIGFIYSGSYHELNNRYGLKLHEGEQKSGYFNALYHTRIANDNHRLSFGGTARVDDFVEVFDETDYSRSENTIGAHGEYTYNWEESREGRDFKALTVILGLRADHHNLGGTQLSPRLNVKYNPTERSAVRLSMGRGWRSPNLLVDNLNWLPSSRTVTDRIVGAEAMDADNPGFRGLETAWNYGVNFTQDFFLGGREGQIIVDLFRTDFQNQLIVDAEQDIETLRIYQLDGKSFANSFMVSGNYEILPLIDIKLAYKYNDVRQTYDGEGLREAPLTPKHRALATLGYDGARFKAHLNYHWTGEQRLIDFDEIPDDIYVAHPQRSPAFGMLGINLTYVANAKTEFYAGGENLTNRTQRDAIIGAWSPFDGYFDATQVYQPLFQRRAYVGVRWTLE</sequence>
<dbReference type="Gene3D" id="2.40.170.20">
    <property type="entry name" value="TonB-dependent receptor, beta-barrel domain"/>
    <property type="match status" value="1"/>
</dbReference>
<reference evidence="11 12" key="1">
    <citation type="submission" date="2019-08" db="EMBL/GenBank/DDBJ databases">
        <title>Lewinella sp. strain SSH13 Genome sequencing and assembly.</title>
        <authorList>
            <person name="Kim I."/>
        </authorList>
    </citation>
    <scope>NUCLEOTIDE SEQUENCE [LARGE SCALE GENOMIC DNA]</scope>
    <source>
        <strain evidence="11 12">SSH13</strain>
    </source>
</reference>
<keyword evidence="4" id="KW-0812">Transmembrane</keyword>
<dbReference type="GO" id="GO:0009279">
    <property type="term" value="C:cell outer membrane"/>
    <property type="evidence" value="ECO:0007669"/>
    <property type="project" value="UniProtKB-SubCell"/>
</dbReference>
<keyword evidence="5" id="KW-0732">Signal</keyword>
<dbReference type="PROSITE" id="PS50890">
    <property type="entry name" value="PUA"/>
    <property type="match status" value="1"/>
</dbReference>
<dbReference type="InterPro" id="IPR039426">
    <property type="entry name" value="TonB-dep_rcpt-like"/>
</dbReference>
<accession>A0A5C7FL01</accession>
<evidence type="ECO:0000313" key="12">
    <source>
        <dbReference type="Proteomes" id="UP000321907"/>
    </source>
</evidence>
<feature type="domain" description="TonB-dependent receptor-like beta-barrel" evidence="10">
    <location>
        <begin position="317"/>
        <end position="728"/>
    </location>
</feature>
<dbReference type="SUPFAM" id="SSF56935">
    <property type="entry name" value="Porins"/>
    <property type="match status" value="1"/>
</dbReference>
<evidence type="ECO:0000256" key="8">
    <source>
        <dbReference type="ARBA" id="ARBA00023170"/>
    </source>
</evidence>
<evidence type="ECO:0000256" key="7">
    <source>
        <dbReference type="ARBA" id="ARBA00023136"/>
    </source>
</evidence>
<dbReference type="Gene3D" id="2.170.130.10">
    <property type="entry name" value="TonB-dependent receptor, plug domain"/>
    <property type="match status" value="1"/>
</dbReference>
<dbReference type="AlphaFoldDB" id="A0A5C7FL01"/>
<keyword evidence="8 11" id="KW-0675">Receptor</keyword>